<dbReference type="FunFam" id="3.30.160.60:FF:001954">
    <property type="entry name" value="Zinc finger protein 787"/>
    <property type="match status" value="1"/>
</dbReference>
<dbReference type="OrthoDB" id="9042969at2759"/>
<dbReference type="InterPro" id="IPR038269">
    <property type="entry name" value="SCAN_sf"/>
</dbReference>
<dbReference type="InterPro" id="IPR003309">
    <property type="entry name" value="SCAN_dom"/>
</dbReference>
<feature type="domain" description="C2H2-type" evidence="13">
    <location>
        <begin position="549"/>
        <end position="576"/>
    </location>
</feature>
<evidence type="ECO:0000256" key="4">
    <source>
        <dbReference type="ARBA" id="ARBA00022737"/>
    </source>
</evidence>
<evidence type="ECO:0000256" key="9">
    <source>
        <dbReference type="ARBA" id="ARBA00023163"/>
    </source>
</evidence>
<dbReference type="Pfam" id="PF00096">
    <property type="entry name" value="zf-C2H2"/>
    <property type="match status" value="6"/>
</dbReference>
<evidence type="ECO:0000256" key="12">
    <source>
        <dbReference type="SAM" id="MobiDB-lite"/>
    </source>
</evidence>
<evidence type="ECO:0000256" key="7">
    <source>
        <dbReference type="ARBA" id="ARBA00023015"/>
    </source>
</evidence>
<feature type="domain" description="C2H2-type" evidence="13">
    <location>
        <begin position="633"/>
        <end position="660"/>
    </location>
</feature>
<keyword evidence="6" id="KW-0862">Zinc</keyword>
<evidence type="ECO:0000256" key="2">
    <source>
        <dbReference type="ARBA" id="ARBA00006991"/>
    </source>
</evidence>
<evidence type="ECO:0000256" key="3">
    <source>
        <dbReference type="ARBA" id="ARBA00022723"/>
    </source>
</evidence>
<dbReference type="OMA" id="CFNKAKY"/>
<organism evidence="15 16">
    <name type="scientific">Python bivittatus</name>
    <name type="common">Burmese python</name>
    <name type="synonym">Python molurus bivittatus</name>
    <dbReference type="NCBI Taxonomy" id="176946"/>
    <lineage>
        <taxon>Eukaryota</taxon>
        <taxon>Metazoa</taxon>
        <taxon>Chordata</taxon>
        <taxon>Craniata</taxon>
        <taxon>Vertebrata</taxon>
        <taxon>Euteleostomi</taxon>
        <taxon>Lepidosauria</taxon>
        <taxon>Squamata</taxon>
        <taxon>Bifurcata</taxon>
        <taxon>Unidentata</taxon>
        <taxon>Episquamata</taxon>
        <taxon>Toxicofera</taxon>
        <taxon>Serpentes</taxon>
        <taxon>Henophidia</taxon>
        <taxon>Pythonidae</taxon>
        <taxon>Python</taxon>
    </lineage>
</organism>
<dbReference type="CDD" id="cd07936">
    <property type="entry name" value="SCAN"/>
    <property type="match status" value="1"/>
</dbReference>
<keyword evidence="3" id="KW-0479">Metal-binding</keyword>
<keyword evidence="9" id="KW-0804">Transcription</keyword>
<sequence>MVSTLDLRRSSGGKAPTANKTVASELNERRGGVEFCTSTSEPAGWGAFERSKRDPFVGMEERWETQWRQFLKTLQPVHPGEGKLKMSEASPWEDPKAFLASFEQVAQACRWPREQWVACLLPSLSGEAEEAFQKLEIRDRDNYGKVKAAILKGEAVKMEAQRQRFRQFCCQEVEDPRRVQSQLQELCRQWLKPQRRSKEQILELLILEQFLASLPPKLQSWVQARRPETCSQAVVLVEDFLRNQQEAKSGTYQGPMNEEHVDFLYSEKETLEAVKRENIEVEISMLGHGIKSSSHPSQLFPSERFGVVQTALREEFMDLKETDACLQATKWKLTQPGQQTVAWQVLQEEHENIDCLESGMETEIKVENPEQRGNEPGLTRRTDLQLSSGNLPIKVEMEEEGYKLREQQQKTSTGCENQQALLQQEFTAAAIPEKATMSKEDKMPVFSQYDGSYHYRVERNTIPSTEKLDRCPQRLEDSYQHTSNVNQEEKNIVIEKRFEISGNGIVNDLNTYPSNHLGETHNSSEYAKTYSNVNSLSKFPACKTEEGWYECSQCGKCFNKAKYWKQHQKIHTGEKPYKCSQCGKCFNQSGNLKTHQRIHTGERPYKCSQCGKCFSHTNVLKIHQRIHTGETPYKCSQCGKGFSQMGNLKKHQRIHTGEKMYKCSQCGKCFSLAGILKRHQRIHTEERPYKCSQCGKGFNRTGILKKHQRLHTGEKPYKCSHCEKDFNQMGNLKKHQRSHTGERLHQCS</sequence>
<evidence type="ECO:0000259" key="13">
    <source>
        <dbReference type="PROSITE" id="PS50157"/>
    </source>
</evidence>
<keyword evidence="10" id="KW-0539">Nucleus</keyword>
<dbReference type="FunFam" id="3.30.160.60:FF:002333">
    <property type="entry name" value="Zinc finger protein 668"/>
    <property type="match status" value="1"/>
</dbReference>
<dbReference type="PROSITE" id="PS50157">
    <property type="entry name" value="ZINC_FINGER_C2H2_2"/>
    <property type="match status" value="7"/>
</dbReference>
<keyword evidence="8" id="KW-0238">DNA-binding</keyword>
<evidence type="ECO:0000256" key="1">
    <source>
        <dbReference type="ARBA" id="ARBA00004123"/>
    </source>
</evidence>
<evidence type="ECO:0000313" key="16">
    <source>
        <dbReference type="RefSeq" id="XP_025028990.1"/>
    </source>
</evidence>
<name>A0A9F5IP61_PYTBI</name>
<dbReference type="SMART" id="SM00431">
    <property type="entry name" value="SCAN"/>
    <property type="match status" value="1"/>
</dbReference>
<dbReference type="FunFam" id="1.10.4020.10:FF:000001">
    <property type="entry name" value="zinc finger protein 263 isoform X1"/>
    <property type="match status" value="1"/>
</dbReference>
<gene>
    <name evidence="16" type="primary">LOC103063443</name>
</gene>
<dbReference type="InterPro" id="IPR041697">
    <property type="entry name" value="Znf-C2H2_11"/>
</dbReference>
<proteinExistence type="inferred from homology"/>
<feature type="domain" description="C2H2-type" evidence="13">
    <location>
        <begin position="577"/>
        <end position="604"/>
    </location>
</feature>
<accession>A0A9F5IP61</accession>
<evidence type="ECO:0000256" key="8">
    <source>
        <dbReference type="ARBA" id="ARBA00023125"/>
    </source>
</evidence>
<dbReference type="RefSeq" id="XP_025028990.1">
    <property type="nucleotide sequence ID" value="XM_025173222.1"/>
</dbReference>
<feature type="domain" description="C2H2-type" evidence="13">
    <location>
        <begin position="717"/>
        <end position="744"/>
    </location>
</feature>
<feature type="domain" description="C2H2-type" evidence="13">
    <location>
        <begin position="689"/>
        <end position="716"/>
    </location>
</feature>
<feature type="domain" description="C2H2-type" evidence="13">
    <location>
        <begin position="661"/>
        <end position="688"/>
    </location>
</feature>
<dbReference type="InterPro" id="IPR013087">
    <property type="entry name" value="Znf_C2H2_type"/>
</dbReference>
<dbReference type="GeneID" id="103063443"/>
<dbReference type="FunFam" id="3.30.160.60:FF:002005">
    <property type="entry name" value="Zinc finger protein 200"/>
    <property type="match status" value="1"/>
</dbReference>
<dbReference type="KEGG" id="pbi:103063443"/>
<feature type="domain" description="SCAN box" evidence="14">
    <location>
        <begin position="162"/>
        <end position="242"/>
    </location>
</feature>
<comment type="subcellular location">
    <subcellularLocation>
        <location evidence="1">Nucleus</location>
    </subcellularLocation>
</comment>
<dbReference type="PANTHER" id="PTHR23226">
    <property type="entry name" value="ZINC FINGER AND SCAN DOMAIN-CONTAINING"/>
    <property type="match status" value="1"/>
</dbReference>
<evidence type="ECO:0000259" key="14">
    <source>
        <dbReference type="PROSITE" id="PS50804"/>
    </source>
</evidence>
<keyword evidence="4" id="KW-0677">Repeat</keyword>
<evidence type="ECO:0000256" key="5">
    <source>
        <dbReference type="ARBA" id="ARBA00022771"/>
    </source>
</evidence>
<dbReference type="Gene3D" id="3.30.160.60">
    <property type="entry name" value="Classic Zinc Finger"/>
    <property type="match status" value="7"/>
</dbReference>
<dbReference type="AlphaFoldDB" id="A0A9F5IP61"/>
<dbReference type="SMART" id="SM00355">
    <property type="entry name" value="ZnF_C2H2"/>
    <property type="match status" value="7"/>
</dbReference>
<dbReference type="FunFam" id="3.30.160.60:FF:001427">
    <property type="entry name" value="Zinc finger 45-like"/>
    <property type="match status" value="1"/>
</dbReference>
<keyword evidence="5 11" id="KW-0863">Zinc-finger</keyword>
<dbReference type="PROSITE" id="PS00028">
    <property type="entry name" value="ZINC_FINGER_C2H2_1"/>
    <property type="match status" value="7"/>
</dbReference>
<dbReference type="Pfam" id="PF16622">
    <property type="entry name" value="zf-C2H2_11"/>
    <property type="match status" value="1"/>
</dbReference>
<comment type="similarity">
    <text evidence="2">Belongs to the krueppel C2H2-type zinc-finger protein family.</text>
</comment>
<dbReference type="InterPro" id="IPR036236">
    <property type="entry name" value="Znf_C2H2_sf"/>
</dbReference>
<feature type="region of interest" description="Disordered" evidence="12">
    <location>
        <begin position="1"/>
        <end position="22"/>
    </location>
</feature>
<reference evidence="16" key="1">
    <citation type="submission" date="2025-08" db="UniProtKB">
        <authorList>
            <consortium name="RefSeq"/>
        </authorList>
    </citation>
    <scope>IDENTIFICATION</scope>
    <source>
        <tissue evidence="16">Liver</tissue>
    </source>
</reference>
<evidence type="ECO:0000256" key="11">
    <source>
        <dbReference type="PROSITE-ProRule" id="PRU00042"/>
    </source>
</evidence>
<dbReference type="GO" id="GO:0000981">
    <property type="term" value="F:DNA-binding transcription factor activity, RNA polymerase II-specific"/>
    <property type="evidence" value="ECO:0007669"/>
    <property type="project" value="TreeGrafter"/>
</dbReference>
<dbReference type="Proteomes" id="UP000695026">
    <property type="component" value="Unplaced"/>
</dbReference>
<dbReference type="PROSITE" id="PS50804">
    <property type="entry name" value="SCAN_BOX"/>
    <property type="match status" value="1"/>
</dbReference>
<dbReference type="FunFam" id="3.30.160.60:FF:000358">
    <property type="entry name" value="zinc finger protein 24"/>
    <property type="match status" value="1"/>
</dbReference>
<evidence type="ECO:0000256" key="10">
    <source>
        <dbReference type="ARBA" id="ARBA00023242"/>
    </source>
</evidence>
<evidence type="ECO:0000313" key="15">
    <source>
        <dbReference type="Proteomes" id="UP000695026"/>
    </source>
</evidence>
<dbReference type="GO" id="GO:0000978">
    <property type="term" value="F:RNA polymerase II cis-regulatory region sequence-specific DNA binding"/>
    <property type="evidence" value="ECO:0007669"/>
    <property type="project" value="TreeGrafter"/>
</dbReference>
<feature type="domain" description="C2H2-type" evidence="13">
    <location>
        <begin position="605"/>
        <end position="632"/>
    </location>
</feature>
<dbReference type="GO" id="GO:0005634">
    <property type="term" value="C:nucleus"/>
    <property type="evidence" value="ECO:0007669"/>
    <property type="project" value="UniProtKB-SubCell"/>
</dbReference>
<dbReference type="SUPFAM" id="SSF57667">
    <property type="entry name" value="beta-beta-alpha zinc fingers"/>
    <property type="match status" value="4"/>
</dbReference>
<protein>
    <submittedName>
        <fullName evidence="16">Zinc finger protein 3-like</fullName>
    </submittedName>
</protein>
<dbReference type="Gene3D" id="1.10.4020.10">
    <property type="entry name" value="DNA breaking-rejoining enzymes"/>
    <property type="match status" value="1"/>
</dbReference>
<keyword evidence="15" id="KW-1185">Reference proteome</keyword>
<dbReference type="Pfam" id="PF02023">
    <property type="entry name" value="SCAN"/>
    <property type="match status" value="1"/>
</dbReference>
<keyword evidence="7" id="KW-0805">Transcription regulation</keyword>
<dbReference type="SUPFAM" id="SSF47353">
    <property type="entry name" value="Retrovirus capsid dimerization domain-like"/>
    <property type="match status" value="1"/>
</dbReference>
<dbReference type="FunFam" id="3.30.160.60:FF:002343">
    <property type="entry name" value="Zinc finger protein 33A"/>
    <property type="match status" value="1"/>
</dbReference>
<evidence type="ECO:0000256" key="6">
    <source>
        <dbReference type="ARBA" id="ARBA00022833"/>
    </source>
</evidence>
<dbReference type="PANTHER" id="PTHR23226:SF404">
    <property type="entry name" value="ZINC FINGER PROTEIN 432"/>
    <property type="match status" value="1"/>
</dbReference>
<dbReference type="GO" id="GO:0008270">
    <property type="term" value="F:zinc ion binding"/>
    <property type="evidence" value="ECO:0007669"/>
    <property type="project" value="UniProtKB-KW"/>
</dbReference>
<dbReference type="FunFam" id="3.30.160.60:FF:001498">
    <property type="entry name" value="Zinc finger protein 404"/>
    <property type="match status" value="1"/>
</dbReference>